<proteinExistence type="predicted"/>
<dbReference type="EMBL" id="JANEYF010002172">
    <property type="protein sequence ID" value="KAJ8950489.1"/>
    <property type="molecule type" value="Genomic_DNA"/>
</dbReference>
<dbReference type="AlphaFoldDB" id="A0AAV8YFJ5"/>
<organism evidence="1 2">
    <name type="scientific">Rhamnusium bicolor</name>
    <dbReference type="NCBI Taxonomy" id="1586634"/>
    <lineage>
        <taxon>Eukaryota</taxon>
        <taxon>Metazoa</taxon>
        <taxon>Ecdysozoa</taxon>
        <taxon>Arthropoda</taxon>
        <taxon>Hexapoda</taxon>
        <taxon>Insecta</taxon>
        <taxon>Pterygota</taxon>
        <taxon>Neoptera</taxon>
        <taxon>Endopterygota</taxon>
        <taxon>Coleoptera</taxon>
        <taxon>Polyphaga</taxon>
        <taxon>Cucujiformia</taxon>
        <taxon>Chrysomeloidea</taxon>
        <taxon>Cerambycidae</taxon>
        <taxon>Lepturinae</taxon>
        <taxon>Rhagiini</taxon>
        <taxon>Rhamnusium</taxon>
    </lineage>
</organism>
<name>A0AAV8YFJ5_9CUCU</name>
<gene>
    <name evidence="1" type="ORF">NQ314_007876</name>
</gene>
<evidence type="ECO:0000313" key="1">
    <source>
        <dbReference type="EMBL" id="KAJ8950489.1"/>
    </source>
</evidence>
<sequence>MEIISEPTRLSRKSSTLIVVICLDNKLEIIDSETTEMYDQTDHRLVHCKIKVNVPKHEPKTISYRDFSNFDVHEFNDNMNKINYSILELNTFDTKVNVFNDQITGH</sequence>
<dbReference type="Proteomes" id="UP001162156">
    <property type="component" value="Unassembled WGS sequence"/>
</dbReference>
<comment type="caution">
    <text evidence="1">The sequence shown here is derived from an EMBL/GenBank/DDBJ whole genome shotgun (WGS) entry which is preliminary data.</text>
</comment>
<reference evidence="1" key="1">
    <citation type="journal article" date="2023" name="Insect Mol. Biol.">
        <title>Genome sequencing provides insights into the evolution of gene families encoding plant cell wall-degrading enzymes in longhorned beetles.</title>
        <authorList>
            <person name="Shin N.R."/>
            <person name="Okamura Y."/>
            <person name="Kirsch R."/>
            <person name="Pauchet Y."/>
        </authorList>
    </citation>
    <scope>NUCLEOTIDE SEQUENCE</scope>
    <source>
        <strain evidence="1">RBIC_L_NR</strain>
    </source>
</reference>
<evidence type="ECO:0000313" key="2">
    <source>
        <dbReference type="Proteomes" id="UP001162156"/>
    </source>
</evidence>
<keyword evidence="2" id="KW-1185">Reference proteome</keyword>
<accession>A0AAV8YFJ5</accession>
<protein>
    <submittedName>
        <fullName evidence="1">Uncharacterized protein</fullName>
    </submittedName>
</protein>